<keyword evidence="3" id="KW-1185">Reference proteome</keyword>
<dbReference type="Proteomes" id="UP001146120">
    <property type="component" value="Unassembled WGS sequence"/>
</dbReference>
<evidence type="ECO:0000313" key="3">
    <source>
        <dbReference type="Proteomes" id="UP001146120"/>
    </source>
</evidence>
<dbReference type="GO" id="GO:0003677">
    <property type="term" value="F:DNA binding"/>
    <property type="evidence" value="ECO:0007669"/>
    <property type="project" value="InterPro"/>
</dbReference>
<dbReference type="AlphaFoldDB" id="A0AAV2Z417"/>
<protein>
    <recommendedName>
        <fullName evidence="1">Ndc10 domain-containing protein</fullName>
    </recommendedName>
</protein>
<proteinExistence type="predicted"/>
<comment type="caution">
    <text evidence="2">The sequence shown here is derived from an EMBL/GenBank/DDBJ whole genome shotgun (WGS) entry which is preliminary data.</text>
</comment>
<dbReference type="Pfam" id="PF16787">
    <property type="entry name" value="NDC10_II"/>
    <property type="match status" value="1"/>
</dbReference>
<reference evidence="2" key="2">
    <citation type="journal article" date="2023" name="Microbiol Resour">
        <title>Decontamination and Annotation of the Draft Genome Sequence of the Oomycete Lagenidium giganteum ARSEF 373.</title>
        <authorList>
            <person name="Morgan W.R."/>
            <person name="Tartar A."/>
        </authorList>
    </citation>
    <scope>NUCLEOTIDE SEQUENCE</scope>
    <source>
        <strain evidence="2">ARSEF 373</strain>
    </source>
</reference>
<feature type="domain" description="Ndc10" evidence="1">
    <location>
        <begin position="2"/>
        <end position="64"/>
    </location>
</feature>
<evidence type="ECO:0000313" key="2">
    <source>
        <dbReference type="EMBL" id="DBA00370.1"/>
    </source>
</evidence>
<gene>
    <name evidence="2" type="ORF">N0F65_000555</name>
</gene>
<dbReference type="Gene3D" id="1.10.443.20">
    <property type="entry name" value="Centromere DNA-binding protein complex CBF3 subunit, domain 2"/>
    <property type="match status" value="1"/>
</dbReference>
<accession>A0AAV2Z417</accession>
<evidence type="ECO:0000259" key="1">
    <source>
        <dbReference type="Pfam" id="PF16787"/>
    </source>
</evidence>
<organism evidence="2 3">
    <name type="scientific">Lagenidium giganteum</name>
    <dbReference type="NCBI Taxonomy" id="4803"/>
    <lineage>
        <taxon>Eukaryota</taxon>
        <taxon>Sar</taxon>
        <taxon>Stramenopiles</taxon>
        <taxon>Oomycota</taxon>
        <taxon>Peronosporomycetes</taxon>
        <taxon>Pythiales</taxon>
        <taxon>Pythiaceae</taxon>
    </lineage>
</organism>
<name>A0AAV2Z417_9STRA</name>
<dbReference type="InterPro" id="IPR038279">
    <property type="entry name" value="Ndc10_dom2_sf"/>
</dbReference>
<dbReference type="EMBL" id="DAKRPA010000065">
    <property type="protein sequence ID" value="DBA00370.1"/>
    <property type="molecule type" value="Genomic_DNA"/>
</dbReference>
<sequence length="105" mass="11314">MVNKAFAAVGVNSKKKIHAPRGSAVRKAESAGCKENQMRGVGRWNADAMNQAYLTNLPLQPLRACTGFNPKGGSCFLPLTCVGHIRVQEMGGFRCFASSRKLPCC</sequence>
<dbReference type="InterPro" id="IPR031872">
    <property type="entry name" value="NDC10_II"/>
</dbReference>
<reference evidence="2" key="1">
    <citation type="submission" date="2022-11" db="EMBL/GenBank/DDBJ databases">
        <authorList>
            <person name="Morgan W.R."/>
            <person name="Tartar A."/>
        </authorList>
    </citation>
    <scope>NUCLEOTIDE SEQUENCE</scope>
    <source>
        <strain evidence="2">ARSEF 373</strain>
    </source>
</reference>